<dbReference type="Proteomes" id="UP000030745">
    <property type="component" value="Unassembled WGS sequence"/>
</dbReference>
<evidence type="ECO:0000313" key="2">
    <source>
        <dbReference type="Proteomes" id="UP000030745"/>
    </source>
</evidence>
<name>A0A067BVM3_SAPPC</name>
<gene>
    <name evidence="1" type="ORF">SPRG_12775</name>
</gene>
<evidence type="ECO:0000313" key="1">
    <source>
        <dbReference type="EMBL" id="KDO22313.1"/>
    </source>
</evidence>
<organism evidence="1 2">
    <name type="scientific">Saprolegnia parasitica (strain CBS 223.65)</name>
    <dbReference type="NCBI Taxonomy" id="695850"/>
    <lineage>
        <taxon>Eukaryota</taxon>
        <taxon>Sar</taxon>
        <taxon>Stramenopiles</taxon>
        <taxon>Oomycota</taxon>
        <taxon>Saprolegniomycetes</taxon>
        <taxon>Saprolegniales</taxon>
        <taxon>Saprolegniaceae</taxon>
        <taxon>Saprolegnia</taxon>
    </lineage>
</organism>
<dbReference type="RefSeq" id="XP_012206949.1">
    <property type="nucleotide sequence ID" value="XM_012351559.1"/>
</dbReference>
<dbReference type="VEuPathDB" id="FungiDB:SPRG_12775"/>
<protein>
    <submittedName>
        <fullName evidence="1">Uncharacterized protein</fullName>
    </submittedName>
</protein>
<keyword evidence="2" id="KW-1185">Reference proteome</keyword>
<reference evidence="1 2" key="1">
    <citation type="journal article" date="2013" name="PLoS Genet.">
        <title>Distinctive expansion of potential virulence genes in the genome of the oomycete fish pathogen Saprolegnia parasitica.</title>
        <authorList>
            <person name="Jiang R.H."/>
            <person name="de Bruijn I."/>
            <person name="Haas B.J."/>
            <person name="Belmonte R."/>
            <person name="Lobach L."/>
            <person name="Christie J."/>
            <person name="van den Ackerveken G."/>
            <person name="Bottin A."/>
            <person name="Bulone V."/>
            <person name="Diaz-Moreno S.M."/>
            <person name="Dumas B."/>
            <person name="Fan L."/>
            <person name="Gaulin E."/>
            <person name="Govers F."/>
            <person name="Grenville-Briggs L.J."/>
            <person name="Horner N.R."/>
            <person name="Levin J.Z."/>
            <person name="Mammella M."/>
            <person name="Meijer H.J."/>
            <person name="Morris P."/>
            <person name="Nusbaum C."/>
            <person name="Oome S."/>
            <person name="Phillips A.J."/>
            <person name="van Rooyen D."/>
            <person name="Rzeszutek E."/>
            <person name="Saraiva M."/>
            <person name="Secombes C.J."/>
            <person name="Seidl M.F."/>
            <person name="Snel B."/>
            <person name="Stassen J.H."/>
            <person name="Sykes S."/>
            <person name="Tripathy S."/>
            <person name="van den Berg H."/>
            <person name="Vega-Arreguin J.C."/>
            <person name="Wawra S."/>
            <person name="Young S.K."/>
            <person name="Zeng Q."/>
            <person name="Dieguez-Uribeondo J."/>
            <person name="Russ C."/>
            <person name="Tyler B.M."/>
            <person name="van West P."/>
        </authorList>
    </citation>
    <scope>NUCLEOTIDE SEQUENCE [LARGE SCALE GENOMIC DNA]</scope>
    <source>
        <strain evidence="1 2">CBS 223.65</strain>
    </source>
</reference>
<proteinExistence type="predicted"/>
<dbReference type="AlphaFoldDB" id="A0A067BVM3"/>
<sequence>MKLTWPRLLRGPMMQRLTLAGVCAYMIAATAFFLLHRQYTATTRHSHASSHTPLRHADCSYQTTGFAEQYEAIYASAPSPPTSLQALRRYTIHTGHAHASSCSL</sequence>
<dbReference type="GeneID" id="24134708"/>
<dbReference type="EMBL" id="KK583270">
    <property type="protein sequence ID" value="KDO22313.1"/>
    <property type="molecule type" value="Genomic_DNA"/>
</dbReference>
<dbReference type="KEGG" id="spar:SPRG_12775"/>
<accession>A0A067BVM3</accession>